<accession>A0A9D5C2D5</accession>
<organism evidence="2 3">
    <name type="scientific">Dioscorea zingiberensis</name>
    <dbReference type="NCBI Taxonomy" id="325984"/>
    <lineage>
        <taxon>Eukaryota</taxon>
        <taxon>Viridiplantae</taxon>
        <taxon>Streptophyta</taxon>
        <taxon>Embryophyta</taxon>
        <taxon>Tracheophyta</taxon>
        <taxon>Spermatophyta</taxon>
        <taxon>Magnoliopsida</taxon>
        <taxon>Liliopsida</taxon>
        <taxon>Dioscoreales</taxon>
        <taxon>Dioscoreaceae</taxon>
        <taxon>Dioscorea</taxon>
    </lineage>
</organism>
<dbReference type="Gene3D" id="3.30.420.10">
    <property type="entry name" value="Ribonuclease H-like superfamily/Ribonuclease H"/>
    <property type="match status" value="1"/>
</dbReference>
<dbReference type="InterPro" id="IPR036085">
    <property type="entry name" value="PAZ_dom_sf"/>
</dbReference>
<dbReference type="OrthoDB" id="786861at2759"/>
<proteinExistence type="predicted"/>
<reference evidence="2" key="1">
    <citation type="submission" date="2021-03" db="EMBL/GenBank/DDBJ databases">
        <authorList>
            <person name="Li Z."/>
            <person name="Yang C."/>
        </authorList>
    </citation>
    <scope>NUCLEOTIDE SEQUENCE</scope>
    <source>
        <strain evidence="2">Dzin_1.0</strain>
        <tissue evidence="2">Leaf</tissue>
    </source>
</reference>
<protein>
    <recommendedName>
        <fullName evidence="1">Protein argonaute N-terminal domain-containing protein</fullName>
    </recommendedName>
</protein>
<dbReference type="GO" id="GO:0003676">
    <property type="term" value="F:nucleic acid binding"/>
    <property type="evidence" value="ECO:0007669"/>
    <property type="project" value="InterPro"/>
</dbReference>
<evidence type="ECO:0000313" key="3">
    <source>
        <dbReference type="Proteomes" id="UP001085076"/>
    </source>
</evidence>
<sequence>MDGAGVVVLAQEVPVGLGLPLLVHPGHQHPSCTRQPKLHIKLCHHCNHKPVLHLSRLRWPLPALAQQQLEQLSIQGETSSSITIQPVTTIVTSSKSMGFPSHPGKGSYGDKCVVKANHFFVELPDKDLHQYDRVSLVYTAGPLLFTSNNFEIALYDKKDGAAAQRRERPFKVVIKFAARADLHHLELVLSGKQAKAPQEALQVLDIVLRESPTASYLPVGWSFYPPDLGERHSLVPPAYYAHLAAFRARCYMEPETSDSGSMASGAAGRGAPIGVTRSTRVPGSAVVRPLPALKENVERVMFYC</sequence>
<keyword evidence="3" id="KW-1185">Reference proteome</keyword>
<gene>
    <name evidence="2" type="ORF">J5N97_026589</name>
</gene>
<dbReference type="InterPro" id="IPR032474">
    <property type="entry name" value="Argonaute_N"/>
</dbReference>
<dbReference type="EMBL" id="JAGGNH010000008">
    <property type="protein sequence ID" value="KAJ0965451.1"/>
    <property type="molecule type" value="Genomic_DNA"/>
</dbReference>
<evidence type="ECO:0000259" key="1">
    <source>
        <dbReference type="Pfam" id="PF16486"/>
    </source>
</evidence>
<comment type="caution">
    <text evidence="2">The sequence shown here is derived from an EMBL/GenBank/DDBJ whole genome shotgun (WGS) entry which is preliminary data.</text>
</comment>
<dbReference type="Proteomes" id="UP001085076">
    <property type="component" value="Miscellaneous, Linkage group lg08"/>
</dbReference>
<dbReference type="Pfam" id="PF16486">
    <property type="entry name" value="ArgoN"/>
    <property type="match status" value="1"/>
</dbReference>
<dbReference type="PANTHER" id="PTHR22891">
    <property type="entry name" value="EUKARYOTIC TRANSLATION INITIATION FACTOR 2C"/>
    <property type="match status" value="1"/>
</dbReference>
<dbReference type="SUPFAM" id="SSF101690">
    <property type="entry name" value="PAZ domain"/>
    <property type="match status" value="1"/>
</dbReference>
<dbReference type="InterPro" id="IPR036397">
    <property type="entry name" value="RNaseH_sf"/>
</dbReference>
<dbReference type="AlphaFoldDB" id="A0A9D5C2D5"/>
<evidence type="ECO:0000313" key="2">
    <source>
        <dbReference type="EMBL" id="KAJ0965451.1"/>
    </source>
</evidence>
<feature type="domain" description="Protein argonaute N-terminal" evidence="1">
    <location>
        <begin position="131"/>
        <end position="208"/>
    </location>
</feature>
<name>A0A9D5C2D5_9LILI</name>
<reference evidence="2" key="2">
    <citation type="journal article" date="2022" name="Hortic Res">
        <title>The genome of Dioscorea zingiberensis sheds light on the biosynthesis, origin and evolution of the medicinally important diosgenin saponins.</title>
        <authorList>
            <person name="Li Y."/>
            <person name="Tan C."/>
            <person name="Li Z."/>
            <person name="Guo J."/>
            <person name="Li S."/>
            <person name="Chen X."/>
            <person name="Wang C."/>
            <person name="Dai X."/>
            <person name="Yang H."/>
            <person name="Song W."/>
            <person name="Hou L."/>
            <person name="Xu J."/>
            <person name="Tong Z."/>
            <person name="Xu A."/>
            <person name="Yuan X."/>
            <person name="Wang W."/>
            <person name="Yang Q."/>
            <person name="Chen L."/>
            <person name="Sun Z."/>
            <person name="Wang K."/>
            <person name="Pan B."/>
            <person name="Chen J."/>
            <person name="Bao Y."/>
            <person name="Liu F."/>
            <person name="Qi X."/>
            <person name="Gang D.R."/>
            <person name="Wen J."/>
            <person name="Li J."/>
        </authorList>
    </citation>
    <scope>NUCLEOTIDE SEQUENCE</scope>
    <source>
        <strain evidence="2">Dzin_1.0</strain>
    </source>
</reference>